<dbReference type="Gene3D" id="1.10.10.1110">
    <property type="entry name" value="Methyltransferase PG1098, N-terminal domain"/>
    <property type="match status" value="1"/>
</dbReference>
<gene>
    <name evidence="2" type="ordered locus">Ctha_2085</name>
</gene>
<dbReference type="Proteomes" id="UP000001208">
    <property type="component" value="Chromosome"/>
</dbReference>
<evidence type="ECO:0000259" key="1">
    <source>
        <dbReference type="Pfam" id="PF18096"/>
    </source>
</evidence>
<evidence type="ECO:0000313" key="2">
    <source>
        <dbReference type="EMBL" id="ACF14537.1"/>
    </source>
</evidence>
<dbReference type="eggNOG" id="COG0742">
    <property type="taxonomic scope" value="Bacteria"/>
</dbReference>
<name>B3QVD7_CHLT3</name>
<dbReference type="OrthoDB" id="1000417at2"/>
<dbReference type="HOGENOM" id="CLU_038123_0_0_10"/>
<dbReference type="Pfam" id="PF18096">
    <property type="entry name" value="Thump_like"/>
    <property type="match status" value="1"/>
</dbReference>
<dbReference type="Gene3D" id="3.40.50.150">
    <property type="entry name" value="Vaccinia Virus protein VP39"/>
    <property type="match status" value="1"/>
</dbReference>
<keyword evidence="3" id="KW-1185">Reference proteome</keyword>
<dbReference type="EMBL" id="CP001100">
    <property type="protein sequence ID" value="ACF14537.1"/>
    <property type="molecule type" value="Genomic_DNA"/>
</dbReference>
<proteinExistence type="predicted"/>
<dbReference type="InterPro" id="IPR041497">
    <property type="entry name" value="Thump-like"/>
</dbReference>
<feature type="domain" description="THUMP-like" evidence="1">
    <location>
        <begin position="328"/>
        <end position="401"/>
    </location>
</feature>
<reference evidence="2 3" key="1">
    <citation type="submission" date="2008-06" db="EMBL/GenBank/DDBJ databases">
        <title>Complete sequence of Chloroherpeton thalassium ATCC 35110.</title>
        <authorList>
            <consortium name="US DOE Joint Genome Institute"/>
            <person name="Lucas S."/>
            <person name="Copeland A."/>
            <person name="Lapidus A."/>
            <person name="Glavina del Rio T."/>
            <person name="Dalin E."/>
            <person name="Tice H."/>
            <person name="Bruce D."/>
            <person name="Goodwin L."/>
            <person name="Pitluck S."/>
            <person name="Schmutz J."/>
            <person name="Larimer F."/>
            <person name="Land M."/>
            <person name="Hauser L."/>
            <person name="Kyrpides N."/>
            <person name="Mikhailova N."/>
            <person name="Liu Z."/>
            <person name="Li T."/>
            <person name="Zhao F."/>
            <person name="Overmann J."/>
            <person name="Bryant D.A."/>
            <person name="Richardson P."/>
        </authorList>
    </citation>
    <scope>NUCLEOTIDE SEQUENCE [LARGE SCALE GENOMIC DNA]</scope>
    <source>
        <strain evidence="3">ATCC 35110 / GB-78</strain>
    </source>
</reference>
<dbReference type="SUPFAM" id="SSF53335">
    <property type="entry name" value="S-adenosyl-L-methionine-dependent methyltransferases"/>
    <property type="match status" value="1"/>
</dbReference>
<accession>B3QVD7</accession>
<organism evidence="2 3">
    <name type="scientific">Chloroherpeton thalassium (strain ATCC 35110 / GB-78)</name>
    <dbReference type="NCBI Taxonomy" id="517418"/>
    <lineage>
        <taxon>Bacteria</taxon>
        <taxon>Pseudomonadati</taxon>
        <taxon>Chlorobiota</taxon>
        <taxon>Chlorobiia</taxon>
        <taxon>Chlorobiales</taxon>
        <taxon>Chloroherpetonaceae</taxon>
        <taxon>Chloroherpeton</taxon>
    </lineage>
</organism>
<sequence>MLEIEFSALLKTEAQAFLQQHLAEDPSSVALKYHGEKSLPIRAIAEQIRCIKKAKKKLPNFVREDMIFTEQSLEQCSSEQTALYKSRLMQGRRLIDLTGGLGVDTIFLAKSFESVTYVEQDAILAKLFRHNLEKIDAKNIAIVNEESLAHLQTYPNKFFDWLYIDPSRRKDGRRLYSLEDCSPNVLLHQNLLMAKAAQVCIKVSPLMDLTAIQKTVSNLKEIHVVSVDDECKEILIVLSDLQLGAAPVVKAVSLSRKQSVPSFELSAAASDAFEKKIVDELRPYFYVPDVALTKANLTPKLAAARGLYFINPAIDYLTADVFDKGFPGRVFQVERVLAFKKKGLRKQLVEAGYAAASLARRDFPYSPEELRKLLKLEESREAFLFFTKTNSKKLVCICCKKMSEAIESLSVEPFSESNMGK</sequence>
<dbReference type="RefSeq" id="WP_012500620.1">
    <property type="nucleotide sequence ID" value="NC_011026.1"/>
</dbReference>
<dbReference type="AlphaFoldDB" id="B3QVD7"/>
<dbReference type="InterPro" id="IPR029063">
    <property type="entry name" value="SAM-dependent_MTases_sf"/>
</dbReference>
<evidence type="ECO:0000313" key="3">
    <source>
        <dbReference type="Proteomes" id="UP000001208"/>
    </source>
</evidence>
<dbReference type="KEGG" id="cts:Ctha_2085"/>
<protein>
    <recommendedName>
        <fullName evidence="1">THUMP-like domain-containing protein</fullName>
    </recommendedName>
</protein>
<dbReference type="STRING" id="517418.Ctha_2085"/>